<dbReference type="SUPFAM" id="SSF141571">
    <property type="entry name" value="Pentapeptide repeat-like"/>
    <property type="match status" value="1"/>
</dbReference>
<evidence type="ECO:0000313" key="1">
    <source>
        <dbReference type="EMBL" id="UOE40495.1"/>
    </source>
</evidence>
<organism evidence="1 2">
    <name type="scientific">Chryseobacterium suipulveris</name>
    <dbReference type="NCBI Taxonomy" id="2929800"/>
    <lineage>
        <taxon>Bacteria</taxon>
        <taxon>Pseudomonadati</taxon>
        <taxon>Bacteroidota</taxon>
        <taxon>Flavobacteriia</taxon>
        <taxon>Flavobacteriales</taxon>
        <taxon>Weeksellaceae</taxon>
        <taxon>Chryseobacterium group</taxon>
        <taxon>Chryseobacterium</taxon>
    </lineage>
</organism>
<dbReference type="PANTHER" id="PTHR42999:SF1">
    <property type="entry name" value="PENTAPEPTIDE REPEAT-CONTAINING PROTEIN"/>
    <property type="match status" value="1"/>
</dbReference>
<dbReference type="Gene3D" id="2.160.20.80">
    <property type="entry name" value="E3 ubiquitin-protein ligase SopA"/>
    <property type="match status" value="1"/>
</dbReference>
<dbReference type="EMBL" id="CP094532">
    <property type="protein sequence ID" value="UOE40495.1"/>
    <property type="molecule type" value="Genomic_DNA"/>
</dbReference>
<protein>
    <submittedName>
        <fullName evidence="1">Pentapeptide repeat-containing protein</fullName>
    </submittedName>
</protein>
<accession>A0ABY4BVB7</accession>
<evidence type="ECO:0000313" key="2">
    <source>
        <dbReference type="Proteomes" id="UP000831460"/>
    </source>
</evidence>
<dbReference type="InterPro" id="IPR001646">
    <property type="entry name" value="5peptide_repeat"/>
</dbReference>
<proteinExistence type="predicted"/>
<sequence>MKIETKMDTVTHEAKTFENINYSEKKLSGREFLNCEFKNCNFTKSDLSNNIFEDCSFKSCNFSLTVFRNTGLRTIKFIGCKLMGIDFSVVNSFSFSVAFQDSILDYSSFFQCKMKKTNFTDCSLKQVDFSETDLSMAVFKNCDLTLASFVRTNLEKTDFRTALNYSLDPEQNKVKGAKFSHLGLVGLLYKYNLDIEQ</sequence>
<dbReference type="Pfam" id="PF00805">
    <property type="entry name" value="Pentapeptide"/>
    <property type="match status" value="1"/>
</dbReference>
<dbReference type="InterPro" id="IPR052949">
    <property type="entry name" value="PA_immunity-related"/>
</dbReference>
<dbReference type="Proteomes" id="UP000831460">
    <property type="component" value="Chromosome"/>
</dbReference>
<dbReference type="PANTHER" id="PTHR42999">
    <property type="entry name" value="ANTIBIOTIC RESISTANCE PROTEIN MCBG"/>
    <property type="match status" value="1"/>
</dbReference>
<reference evidence="1 2" key="1">
    <citation type="submission" date="2022-03" db="EMBL/GenBank/DDBJ databases">
        <title>Chryseobacterium sp. isolated from particulate matters in swine house.</title>
        <authorList>
            <person name="Won M."/>
            <person name="Kim S.-J."/>
            <person name="Kwon S.-W."/>
        </authorList>
    </citation>
    <scope>NUCLEOTIDE SEQUENCE [LARGE SCALE GENOMIC DNA]</scope>
    <source>
        <strain evidence="1 2">SC2-2</strain>
    </source>
</reference>
<dbReference type="Pfam" id="PF13599">
    <property type="entry name" value="Pentapeptide_4"/>
    <property type="match status" value="1"/>
</dbReference>
<keyword evidence="2" id="KW-1185">Reference proteome</keyword>
<dbReference type="RefSeq" id="WP_243548493.1">
    <property type="nucleotide sequence ID" value="NZ_CP094532.1"/>
</dbReference>
<name>A0ABY4BVB7_9FLAO</name>
<gene>
    <name evidence="1" type="ORF">MTP09_11335</name>
</gene>